<dbReference type="Proteomes" id="UP000070544">
    <property type="component" value="Unassembled WGS sequence"/>
</dbReference>
<name>A0A139A0P0_GONPJ</name>
<feature type="chain" id="PRO_5007295881" evidence="3">
    <location>
        <begin position="33"/>
        <end position="448"/>
    </location>
</feature>
<keyword evidence="2" id="KW-1133">Transmembrane helix</keyword>
<feature type="compositionally biased region" description="Gly residues" evidence="1">
    <location>
        <begin position="429"/>
        <end position="448"/>
    </location>
</feature>
<feature type="signal peptide" evidence="3">
    <location>
        <begin position="1"/>
        <end position="32"/>
    </location>
</feature>
<dbReference type="EMBL" id="KQ965844">
    <property type="protein sequence ID" value="KXS09923.1"/>
    <property type="molecule type" value="Genomic_DNA"/>
</dbReference>
<protein>
    <submittedName>
        <fullName evidence="4">Uncharacterized protein</fullName>
    </submittedName>
</protein>
<gene>
    <name evidence="4" type="ORF">M427DRAFT_74824</name>
</gene>
<feature type="compositionally biased region" description="Basic and acidic residues" evidence="1">
    <location>
        <begin position="391"/>
        <end position="419"/>
    </location>
</feature>
<reference evidence="4 5" key="1">
    <citation type="journal article" date="2015" name="Genome Biol. Evol.">
        <title>Phylogenomic analyses indicate that early fungi evolved digesting cell walls of algal ancestors of land plants.</title>
        <authorList>
            <person name="Chang Y."/>
            <person name="Wang S."/>
            <person name="Sekimoto S."/>
            <person name="Aerts A.L."/>
            <person name="Choi C."/>
            <person name="Clum A."/>
            <person name="LaButti K.M."/>
            <person name="Lindquist E.A."/>
            <person name="Yee Ngan C."/>
            <person name="Ohm R.A."/>
            <person name="Salamov A.A."/>
            <person name="Grigoriev I.V."/>
            <person name="Spatafora J.W."/>
            <person name="Berbee M.L."/>
        </authorList>
    </citation>
    <scope>NUCLEOTIDE SEQUENCE [LARGE SCALE GENOMIC DNA]</scope>
    <source>
        <strain evidence="4 5">JEL478</strain>
    </source>
</reference>
<keyword evidence="2" id="KW-0812">Transmembrane</keyword>
<evidence type="ECO:0000313" key="5">
    <source>
        <dbReference type="Proteomes" id="UP000070544"/>
    </source>
</evidence>
<feature type="compositionally biased region" description="Acidic residues" evidence="1">
    <location>
        <begin position="365"/>
        <end position="379"/>
    </location>
</feature>
<evidence type="ECO:0000256" key="1">
    <source>
        <dbReference type="SAM" id="MobiDB-lite"/>
    </source>
</evidence>
<proteinExistence type="predicted"/>
<evidence type="ECO:0000313" key="4">
    <source>
        <dbReference type="EMBL" id="KXS09923.1"/>
    </source>
</evidence>
<organism evidence="4 5">
    <name type="scientific">Gonapodya prolifera (strain JEL478)</name>
    <name type="common">Monoblepharis prolifera</name>
    <dbReference type="NCBI Taxonomy" id="1344416"/>
    <lineage>
        <taxon>Eukaryota</taxon>
        <taxon>Fungi</taxon>
        <taxon>Fungi incertae sedis</taxon>
        <taxon>Chytridiomycota</taxon>
        <taxon>Chytridiomycota incertae sedis</taxon>
        <taxon>Monoblepharidomycetes</taxon>
        <taxon>Monoblepharidales</taxon>
        <taxon>Gonapodyaceae</taxon>
        <taxon>Gonapodya</taxon>
    </lineage>
</organism>
<feature type="compositionally biased region" description="Basic and acidic residues" evidence="1">
    <location>
        <begin position="259"/>
        <end position="296"/>
    </location>
</feature>
<evidence type="ECO:0000256" key="3">
    <source>
        <dbReference type="SAM" id="SignalP"/>
    </source>
</evidence>
<dbReference type="AlphaFoldDB" id="A0A139A0P0"/>
<feature type="region of interest" description="Disordered" evidence="1">
    <location>
        <begin position="233"/>
        <end position="448"/>
    </location>
</feature>
<feature type="compositionally biased region" description="Polar residues" evidence="1">
    <location>
        <begin position="299"/>
        <end position="311"/>
    </location>
</feature>
<keyword evidence="5" id="KW-1185">Reference proteome</keyword>
<dbReference type="OrthoDB" id="10570536at2759"/>
<keyword evidence="3" id="KW-0732">Signal</keyword>
<feature type="transmembrane region" description="Helical" evidence="2">
    <location>
        <begin position="208"/>
        <end position="226"/>
    </location>
</feature>
<evidence type="ECO:0000256" key="2">
    <source>
        <dbReference type="SAM" id="Phobius"/>
    </source>
</evidence>
<accession>A0A139A0P0</accession>
<keyword evidence="2" id="KW-0472">Membrane</keyword>
<sequence length="448" mass="48082">MRDSGLRRGGRGRGRALAGAVLLALAVLGVAGSPVAVERRTWPRHNPRPAHIAKRAAANIPKNGPDMVTLCTEVGAYFGFMPSNISWNDYTWGKNRDNSIKAWWIVQGCDYIAFSCNALRKSFNATSLAQPGSMPAKLIKWWASMDCDNNNGTDAVLPTAMIGNVLFNKTNPIPTYADPKLINLLTPQLPWGGAPDDPPASWIKENEVFLIAGGLGLLYIGGMSLWGRQLKNKKGGGESGGAKKGAGDKKPGGGGGGDKGGEKKAGGEGKPDGPPRGDRPPRDSDRGGDLDRRDSTRSNNGNLRRQDTLSSDPRMGSSRRGAPGGFMSPSMENFPRSPFSRGGGGLRSAADRPGPSRLRDRDEEFIPDDYDVRDPDDDMTPMVSVRGPGGSRERSRSRDRDPRDRDYGNSRRLYDRRVEDEQDADYSIGGRGAGGGRVGGGGGGSRRY</sequence>